<organism evidence="4 5">
    <name type="scientific">Tistrella mobilis</name>
    <dbReference type="NCBI Taxonomy" id="171437"/>
    <lineage>
        <taxon>Bacteria</taxon>
        <taxon>Pseudomonadati</taxon>
        <taxon>Pseudomonadota</taxon>
        <taxon>Alphaproteobacteria</taxon>
        <taxon>Geminicoccales</taxon>
        <taxon>Geminicoccaceae</taxon>
        <taxon>Tistrella</taxon>
    </lineage>
</organism>
<feature type="domain" description="FAD-binding PCMH-type" evidence="3">
    <location>
        <begin position="1"/>
        <end position="184"/>
    </location>
</feature>
<evidence type="ECO:0000256" key="1">
    <source>
        <dbReference type="ARBA" id="ARBA00022630"/>
    </source>
</evidence>
<dbReference type="OrthoDB" id="9811557at2"/>
<name>A0A162L469_9PROT</name>
<dbReference type="InterPro" id="IPR016169">
    <property type="entry name" value="FAD-bd_PCMH_sub2"/>
</dbReference>
<gene>
    <name evidence="4" type="ORF">AUP44_27000</name>
</gene>
<dbReference type="PANTHER" id="PTHR11748:SF103">
    <property type="entry name" value="GLYCOLATE OXIDASE SUBUNIT GLCE"/>
    <property type="match status" value="1"/>
</dbReference>
<dbReference type="GeneID" id="97243144"/>
<dbReference type="InterPro" id="IPR016164">
    <property type="entry name" value="FAD-linked_Oxase-like_C"/>
</dbReference>
<dbReference type="InterPro" id="IPR016166">
    <property type="entry name" value="FAD-bd_PCMH"/>
</dbReference>
<dbReference type="InterPro" id="IPR036318">
    <property type="entry name" value="FAD-bd_PCMH-like_sf"/>
</dbReference>
<dbReference type="Gene3D" id="3.30.465.10">
    <property type="match status" value="1"/>
</dbReference>
<dbReference type="Proteomes" id="UP000075787">
    <property type="component" value="Unassembled WGS sequence"/>
</dbReference>
<evidence type="ECO:0000256" key="2">
    <source>
        <dbReference type="ARBA" id="ARBA00022827"/>
    </source>
</evidence>
<dbReference type="GO" id="GO:0071949">
    <property type="term" value="F:FAD binding"/>
    <property type="evidence" value="ECO:0007669"/>
    <property type="project" value="InterPro"/>
</dbReference>
<dbReference type="NCBIfam" id="NF008439">
    <property type="entry name" value="PRK11282.1"/>
    <property type="match status" value="1"/>
</dbReference>
<evidence type="ECO:0000313" key="5">
    <source>
        <dbReference type="Proteomes" id="UP000075787"/>
    </source>
</evidence>
<dbReference type="EMBL" id="LPZR01000123">
    <property type="protein sequence ID" value="KYO53190.1"/>
    <property type="molecule type" value="Genomic_DNA"/>
</dbReference>
<reference evidence="4 5" key="1">
    <citation type="submission" date="2015-12" db="EMBL/GenBank/DDBJ databases">
        <title>Genome sequence of Tistrella mobilis MCCC 1A02139.</title>
        <authorList>
            <person name="Lu L."/>
            <person name="Lai Q."/>
            <person name="Shao Z."/>
            <person name="Qian P."/>
        </authorList>
    </citation>
    <scope>NUCLEOTIDE SEQUENCE [LARGE SCALE GENOMIC DNA]</scope>
    <source>
        <strain evidence="4 5">MCCC 1A02139</strain>
    </source>
</reference>
<dbReference type="SUPFAM" id="SSF55103">
    <property type="entry name" value="FAD-linked oxidases, C-terminal domain"/>
    <property type="match status" value="1"/>
</dbReference>
<keyword evidence="2" id="KW-0274">FAD</keyword>
<evidence type="ECO:0000313" key="4">
    <source>
        <dbReference type="EMBL" id="KYO53190.1"/>
    </source>
</evidence>
<dbReference type="PANTHER" id="PTHR11748">
    <property type="entry name" value="D-LACTATE DEHYDROGENASE"/>
    <property type="match status" value="1"/>
</dbReference>
<sequence>MTTESFRPADAAELVEIVAASAAAGRSLAVAAGGSKAGLGRPVEAAARLDLGALAGIVDYQPEELMLTARPATPLAEVAALLAGRGQMLAFEPPGLAALCGAPDTVPTLGGTVAAGLAGPRRIRAGSARDHLLGLEAVSGRGERFKAGAKVVKNVTGYDLPKLIAGSFGTLALMTEMTLKVLPAPEDAVTLVLPMAAAPAVAAMARLQAGPLEPTALAWLPAALARAADLPDARDGALLVRFEGPDGALADRVGRAEDSGLGGCAAVLDLARSQNLWSGLAEVVPILAPEAEEVVWRLSVPPAAGAALLYDGVAGVGARGFIDWGGGLVWLAVPAGTGDDGGAVALRALVARHGGGHATLMRAAPALRRRVPVFEPEPPGLAALSERVRQGFDPLRLLNPGRMRGEETRP</sequence>
<accession>A0A162L469</accession>
<dbReference type="RefSeq" id="WP_062763726.1">
    <property type="nucleotide sequence ID" value="NZ_CP121045.1"/>
</dbReference>
<dbReference type="PROSITE" id="PS51387">
    <property type="entry name" value="FAD_PCMH"/>
    <property type="match status" value="1"/>
</dbReference>
<keyword evidence="1" id="KW-0285">Flavoprotein</keyword>
<dbReference type="AlphaFoldDB" id="A0A162L469"/>
<dbReference type="Pfam" id="PF01565">
    <property type="entry name" value="FAD_binding_4"/>
    <property type="match status" value="1"/>
</dbReference>
<dbReference type="InterPro" id="IPR006094">
    <property type="entry name" value="Oxid_FAD_bind_N"/>
</dbReference>
<dbReference type="SUPFAM" id="SSF56176">
    <property type="entry name" value="FAD-binding/transporter-associated domain-like"/>
    <property type="match status" value="1"/>
</dbReference>
<dbReference type="GO" id="GO:0003824">
    <property type="term" value="F:catalytic activity"/>
    <property type="evidence" value="ECO:0007669"/>
    <property type="project" value="InterPro"/>
</dbReference>
<proteinExistence type="predicted"/>
<evidence type="ECO:0000259" key="3">
    <source>
        <dbReference type="PROSITE" id="PS51387"/>
    </source>
</evidence>
<comment type="caution">
    <text evidence="4">The sequence shown here is derived from an EMBL/GenBank/DDBJ whole genome shotgun (WGS) entry which is preliminary data.</text>
</comment>
<protein>
    <recommendedName>
        <fullName evidence="3">FAD-binding PCMH-type domain-containing protein</fullName>
    </recommendedName>
</protein>